<evidence type="ECO:0000256" key="3">
    <source>
        <dbReference type="ARBA" id="ARBA00023002"/>
    </source>
</evidence>
<comment type="caution">
    <text evidence="7">The sequence shown here is derived from an EMBL/GenBank/DDBJ whole genome shotgun (WGS) entry which is preliminary data.</text>
</comment>
<dbReference type="PROSITE" id="PS00060">
    <property type="entry name" value="ADH_IRON_2"/>
    <property type="match status" value="1"/>
</dbReference>
<proteinExistence type="inferred from homology"/>
<sequence length="388" mass="42533">MRENIQLNPRKFVAPEYIYGVDSRLMAGVFCKKLGGRKILLVTDQILEQSLWFTEVVGELEKHSIDYIVFSSISPNPRDYEVMNGKTVYDENKCNMILALGGGSVMDCAKGIGIVSSNSGHILDYKGVDMINIPIPPLICIPTTGGTAADVSQFAIINNTVEKYKFAIISKAVVPDVALIDPFILTSMDPFLTACTGMDALSHSFEAFVSNANSPFTDLYALESIRLINENLQNCIINPNDIQSRGKIMLASLYAGLAFSNASLGCVHSLAHSLGGYLDLPHGECNAILLPHVVDFNFDAANDRYLKIAEIFNISKSGKTTNEVKKQLIDYLLQFKRQLGIQTSLKDKGVRTDYITPIAAKAINDPCNATNPRPPVKMDLEAICKEAL</sequence>
<dbReference type="EMBL" id="JAPDPJ010000003">
    <property type="protein sequence ID" value="MCW3785382.1"/>
    <property type="molecule type" value="Genomic_DNA"/>
</dbReference>
<keyword evidence="4" id="KW-0520">NAD</keyword>
<dbReference type="Proteomes" id="UP001209229">
    <property type="component" value="Unassembled WGS sequence"/>
</dbReference>
<dbReference type="Pfam" id="PF25137">
    <property type="entry name" value="ADH_Fe_C"/>
    <property type="match status" value="1"/>
</dbReference>
<dbReference type="FunFam" id="3.40.50.1970:FF:000003">
    <property type="entry name" value="Alcohol dehydrogenase, iron-containing"/>
    <property type="match status" value="1"/>
</dbReference>
<name>A0AAE3M201_9BACT</name>
<dbReference type="AlphaFoldDB" id="A0AAE3M201"/>
<evidence type="ECO:0000256" key="4">
    <source>
        <dbReference type="ARBA" id="ARBA00023027"/>
    </source>
</evidence>
<keyword evidence="8" id="KW-1185">Reference proteome</keyword>
<evidence type="ECO:0000256" key="1">
    <source>
        <dbReference type="ARBA" id="ARBA00001962"/>
    </source>
</evidence>
<dbReference type="Gene3D" id="3.40.50.1970">
    <property type="match status" value="1"/>
</dbReference>
<evidence type="ECO:0000259" key="6">
    <source>
        <dbReference type="Pfam" id="PF25137"/>
    </source>
</evidence>
<evidence type="ECO:0000313" key="7">
    <source>
        <dbReference type="EMBL" id="MCW3785382.1"/>
    </source>
</evidence>
<evidence type="ECO:0000259" key="5">
    <source>
        <dbReference type="Pfam" id="PF00465"/>
    </source>
</evidence>
<organism evidence="7 8">
    <name type="scientific">Plebeiibacterium sediminum</name>
    <dbReference type="NCBI Taxonomy" id="2992112"/>
    <lineage>
        <taxon>Bacteria</taxon>
        <taxon>Pseudomonadati</taxon>
        <taxon>Bacteroidota</taxon>
        <taxon>Bacteroidia</taxon>
        <taxon>Marinilabiliales</taxon>
        <taxon>Marinilabiliaceae</taxon>
        <taxon>Plebeiibacterium</taxon>
    </lineage>
</organism>
<gene>
    <name evidence="7" type="ORF">OM075_02830</name>
</gene>
<keyword evidence="3" id="KW-0560">Oxidoreductase</keyword>
<dbReference type="InterPro" id="IPR001670">
    <property type="entry name" value="ADH_Fe/GldA"/>
</dbReference>
<dbReference type="Pfam" id="PF00465">
    <property type="entry name" value="Fe-ADH"/>
    <property type="match status" value="1"/>
</dbReference>
<comment type="cofactor">
    <cofactor evidence="1">
        <name>Fe cation</name>
        <dbReference type="ChEBI" id="CHEBI:24875"/>
    </cofactor>
</comment>
<dbReference type="GO" id="GO:0046872">
    <property type="term" value="F:metal ion binding"/>
    <property type="evidence" value="ECO:0007669"/>
    <property type="project" value="InterPro"/>
</dbReference>
<accession>A0AAE3M201</accession>
<dbReference type="GO" id="GO:0004022">
    <property type="term" value="F:alcohol dehydrogenase (NAD+) activity"/>
    <property type="evidence" value="ECO:0007669"/>
    <property type="project" value="TreeGrafter"/>
</dbReference>
<dbReference type="NCBIfam" id="NF041833">
    <property type="entry name" value="Fe_ADH_ErcA"/>
    <property type="match status" value="1"/>
</dbReference>
<dbReference type="Gene3D" id="1.20.1090.10">
    <property type="entry name" value="Dehydroquinate synthase-like - alpha domain"/>
    <property type="match status" value="1"/>
</dbReference>
<dbReference type="CDD" id="cd17814">
    <property type="entry name" value="Fe-ADH-like"/>
    <property type="match status" value="1"/>
</dbReference>
<dbReference type="InterPro" id="IPR018211">
    <property type="entry name" value="ADH_Fe_CS"/>
</dbReference>
<dbReference type="PANTHER" id="PTHR11496:SF102">
    <property type="entry name" value="ALCOHOL DEHYDROGENASE 4"/>
    <property type="match status" value="1"/>
</dbReference>
<dbReference type="InterPro" id="IPR056798">
    <property type="entry name" value="ADH_Fe_C"/>
</dbReference>
<feature type="domain" description="Fe-containing alcohol dehydrogenase-like C-terminal" evidence="6">
    <location>
        <begin position="193"/>
        <end position="387"/>
    </location>
</feature>
<dbReference type="SUPFAM" id="SSF56796">
    <property type="entry name" value="Dehydroquinate synthase-like"/>
    <property type="match status" value="1"/>
</dbReference>
<feature type="domain" description="Alcohol dehydrogenase iron-type/glycerol dehydrogenase GldA" evidence="5">
    <location>
        <begin position="15"/>
        <end position="182"/>
    </location>
</feature>
<dbReference type="InterPro" id="IPR039697">
    <property type="entry name" value="Alcohol_dehydrogenase_Fe"/>
</dbReference>
<dbReference type="PANTHER" id="PTHR11496">
    <property type="entry name" value="ALCOHOL DEHYDROGENASE"/>
    <property type="match status" value="1"/>
</dbReference>
<evidence type="ECO:0000256" key="2">
    <source>
        <dbReference type="ARBA" id="ARBA00007358"/>
    </source>
</evidence>
<dbReference type="RefSeq" id="WP_301188954.1">
    <property type="nucleotide sequence ID" value="NZ_JAPDPJ010000003.1"/>
</dbReference>
<comment type="similarity">
    <text evidence="2">Belongs to the iron-containing alcohol dehydrogenase family.</text>
</comment>
<dbReference type="FunFam" id="1.20.1090.10:FF:000001">
    <property type="entry name" value="Aldehyde-alcohol dehydrogenase"/>
    <property type="match status" value="1"/>
</dbReference>
<evidence type="ECO:0000313" key="8">
    <source>
        <dbReference type="Proteomes" id="UP001209229"/>
    </source>
</evidence>
<reference evidence="7" key="1">
    <citation type="submission" date="2022-10" db="EMBL/GenBank/DDBJ databases">
        <authorList>
            <person name="Yu W.X."/>
        </authorList>
    </citation>
    <scope>NUCLEOTIDE SEQUENCE</scope>
    <source>
        <strain evidence="7">AAT</strain>
    </source>
</reference>
<protein>
    <submittedName>
        <fullName evidence="7">Iron-containing alcohol dehydrogenase</fullName>
    </submittedName>
</protein>